<dbReference type="STRING" id="1793.AWC04_11650"/>
<dbReference type="Gene3D" id="2.60.40.3780">
    <property type="match status" value="1"/>
</dbReference>
<dbReference type="GO" id="GO:0008360">
    <property type="term" value="P:regulation of cell shape"/>
    <property type="evidence" value="ECO:0007669"/>
    <property type="project" value="UniProtKB-UniRule"/>
</dbReference>
<keyword evidence="3 7" id="KW-0133">Cell shape</keyword>
<feature type="domain" description="L,D-TPase catalytic" evidence="8">
    <location>
        <begin position="257"/>
        <end position="392"/>
    </location>
</feature>
<dbReference type="GO" id="GO:0018104">
    <property type="term" value="P:peptidoglycan-protein cross-linking"/>
    <property type="evidence" value="ECO:0007669"/>
    <property type="project" value="TreeGrafter"/>
</dbReference>
<dbReference type="GO" id="GO:0071555">
    <property type="term" value="P:cell wall organization"/>
    <property type="evidence" value="ECO:0007669"/>
    <property type="project" value="UniProtKB-UniRule"/>
</dbReference>
<evidence type="ECO:0000256" key="5">
    <source>
        <dbReference type="ARBA" id="ARBA00023315"/>
    </source>
</evidence>
<organism evidence="9 10">
    <name type="scientific">Mycolicibacterium fallax</name>
    <name type="common">Mycobacterium fallax</name>
    <dbReference type="NCBI Taxonomy" id="1793"/>
    <lineage>
        <taxon>Bacteria</taxon>
        <taxon>Bacillati</taxon>
        <taxon>Actinomycetota</taxon>
        <taxon>Actinomycetes</taxon>
        <taxon>Mycobacteriales</taxon>
        <taxon>Mycobacteriaceae</taxon>
        <taxon>Mycolicibacterium</taxon>
    </lineage>
</organism>
<dbReference type="GO" id="GO:0016746">
    <property type="term" value="F:acyltransferase activity"/>
    <property type="evidence" value="ECO:0007669"/>
    <property type="project" value="UniProtKB-KW"/>
</dbReference>
<keyword evidence="4 7" id="KW-0573">Peptidoglycan synthesis</keyword>
<evidence type="ECO:0000259" key="8">
    <source>
        <dbReference type="PROSITE" id="PS52029"/>
    </source>
</evidence>
<evidence type="ECO:0000313" key="10">
    <source>
        <dbReference type="Proteomes" id="UP000193484"/>
    </source>
</evidence>
<dbReference type="CDD" id="cd16913">
    <property type="entry name" value="YkuD_like"/>
    <property type="match status" value="1"/>
</dbReference>
<dbReference type="GO" id="GO:0071972">
    <property type="term" value="F:peptidoglycan L,D-transpeptidase activity"/>
    <property type="evidence" value="ECO:0007669"/>
    <property type="project" value="TreeGrafter"/>
</dbReference>
<sequence length="424" mass="45741">MRRNRRFFGAGLAAVFAVLAVSGGVLVTWLPECPGRCPSVLHTSHPVDAVPPTPAPARLAIVPSPDASDVSPSAPVRVTAYTGQLVAVSMVNEYGTEVAGTLSDDRTSWRPATELGYGRTYTMTVAAQGPGGTPSRRVSSFTTVAPDYQTQVYLRMTSGIPIAEGGMYGVGAVISARFDTPIADRAVAETRMKVVTDPPLAGSWNWVDEQTAHWRPENYYPTGTKVTVDVPIYGARLGDGLYGAQDEKVSFVIGSRRVSIVDDVDKQVRVYENQQLVRTMPTSMGMGGVETINGTTLTYWTPPGVYSVFDKAESVVMDSSTYGVPVGSRLGYKLTIPWATRISTNGIYLHQLNSTIWAQGNTNVSHGCLNLSSENAKWFYDFAQPGDIVEVKNTGGPGLTLAQGGDWSVPWEQWRRGSAFSQNV</sequence>
<dbReference type="Gene3D" id="2.60.40.3710">
    <property type="match status" value="1"/>
</dbReference>
<keyword evidence="10" id="KW-1185">Reference proteome</keyword>
<dbReference type="UniPathway" id="UPA00219"/>
<evidence type="ECO:0000256" key="4">
    <source>
        <dbReference type="ARBA" id="ARBA00022984"/>
    </source>
</evidence>
<reference evidence="9 10" key="1">
    <citation type="submission" date="2016-01" db="EMBL/GenBank/DDBJ databases">
        <title>The new phylogeny of the genus Mycobacterium.</title>
        <authorList>
            <person name="Tarcisio F."/>
            <person name="Conor M."/>
            <person name="Antonella G."/>
            <person name="Elisabetta G."/>
            <person name="Giulia F.S."/>
            <person name="Sara T."/>
            <person name="Anna F."/>
            <person name="Clotilde B."/>
            <person name="Roberto B."/>
            <person name="Veronica D.S."/>
            <person name="Fabio R."/>
            <person name="Monica P."/>
            <person name="Olivier J."/>
            <person name="Enrico T."/>
            <person name="Nicola S."/>
        </authorList>
    </citation>
    <scope>NUCLEOTIDE SEQUENCE [LARGE SCALE GENOMIC DNA]</scope>
    <source>
        <strain evidence="9 10">DSM 44179</strain>
    </source>
</reference>
<evidence type="ECO:0000256" key="3">
    <source>
        <dbReference type="ARBA" id="ARBA00022960"/>
    </source>
</evidence>
<gene>
    <name evidence="9" type="ORF">AWC04_11650</name>
</gene>
<dbReference type="Pfam" id="PF03734">
    <property type="entry name" value="YkuD"/>
    <property type="match status" value="1"/>
</dbReference>
<dbReference type="PANTHER" id="PTHR30582:SF2">
    <property type="entry name" value="L,D-TRANSPEPTIDASE YCIB-RELATED"/>
    <property type="match status" value="1"/>
</dbReference>
<dbReference type="SUPFAM" id="SSF141523">
    <property type="entry name" value="L,D-transpeptidase catalytic domain-like"/>
    <property type="match status" value="1"/>
</dbReference>
<dbReference type="Proteomes" id="UP000193484">
    <property type="component" value="Unassembled WGS sequence"/>
</dbReference>
<evidence type="ECO:0000256" key="2">
    <source>
        <dbReference type="ARBA" id="ARBA00022679"/>
    </source>
</evidence>
<feature type="active site" description="Nucleophile" evidence="7">
    <location>
        <position position="368"/>
    </location>
</feature>
<dbReference type="InterPro" id="IPR005490">
    <property type="entry name" value="LD_TPept_cat_dom"/>
</dbReference>
<evidence type="ECO:0000256" key="1">
    <source>
        <dbReference type="ARBA" id="ARBA00004752"/>
    </source>
</evidence>
<evidence type="ECO:0000256" key="7">
    <source>
        <dbReference type="PROSITE-ProRule" id="PRU01373"/>
    </source>
</evidence>
<dbReference type="AlphaFoldDB" id="A0A1X1RBQ4"/>
<keyword evidence="2" id="KW-0808">Transferase</keyword>
<dbReference type="EMBL" id="LQOJ01000040">
    <property type="protein sequence ID" value="ORV02576.1"/>
    <property type="molecule type" value="Genomic_DNA"/>
</dbReference>
<comment type="pathway">
    <text evidence="1 7">Cell wall biogenesis; peptidoglycan biosynthesis.</text>
</comment>
<comment type="caution">
    <text evidence="9">The sequence shown here is derived from an EMBL/GenBank/DDBJ whole genome shotgun (WGS) entry which is preliminary data.</text>
</comment>
<dbReference type="PANTHER" id="PTHR30582">
    <property type="entry name" value="L,D-TRANSPEPTIDASE"/>
    <property type="match status" value="1"/>
</dbReference>
<dbReference type="Pfam" id="PF17964">
    <property type="entry name" value="Big_10"/>
    <property type="match status" value="1"/>
</dbReference>
<dbReference type="InterPro" id="IPR050979">
    <property type="entry name" value="LD-transpeptidase"/>
</dbReference>
<dbReference type="PROSITE" id="PS52029">
    <property type="entry name" value="LD_TPASE"/>
    <property type="match status" value="1"/>
</dbReference>
<name>A0A1X1RBQ4_MYCFA</name>
<dbReference type="CDD" id="cd13432">
    <property type="entry name" value="LDT_IgD_like_2"/>
    <property type="match status" value="1"/>
</dbReference>
<accession>A0A1X1RBQ4</accession>
<dbReference type="Gene3D" id="2.40.440.10">
    <property type="entry name" value="L,D-transpeptidase catalytic domain-like"/>
    <property type="match status" value="1"/>
</dbReference>
<keyword evidence="6 7" id="KW-0961">Cell wall biogenesis/degradation</keyword>
<feature type="active site" description="Proton donor/acceptor" evidence="7">
    <location>
        <position position="350"/>
    </location>
</feature>
<dbReference type="InterPro" id="IPR038063">
    <property type="entry name" value="Transpep_catalytic_dom"/>
</dbReference>
<proteinExistence type="predicted"/>
<evidence type="ECO:0000313" key="9">
    <source>
        <dbReference type="EMBL" id="ORV02576.1"/>
    </source>
</evidence>
<evidence type="ECO:0000256" key="6">
    <source>
        <dbReference type="ARBA" id="ARBA00023316"/>
    </source>
</evidence>
<keyword evidence="5" id="KW-0012">Acyltransferase</keyword>
<protein>
    <recommendedName>
        <fullName evidence="8">L,D-TPase catalytic domain-containing protein</fullName>
    </recommendedName>
</protein>
<dbReference type="InterPro" id="IPR041280">
    <property type="entry name" value="Big_10"/>
</dbReference>
<dbReference type="GO" id="GO:0005576">
    <property type="term" value="C:extracellular region"/>
    <property type="evidence" value="ECO:0007669"/>
    <property type="project" value="TreeGrafter"/>
</dbReference>